<dbReference type="GO" id="GO:0030289">
    <property type="term" value="C:protein phosphatase 4 complex"/>
    <property type="evidence" value="ECO:0007669"/>
    <property type="project" value="TreeGrafter"/>
</dbReference>
<feature type="domain" description="PP4R3 EVH1-like" evidence="5">
    <location>
        <begin position="4"/>
        <end position="95"/>
    </location>
</feature>
<evidence type="ECO:0008006" key="8">
    <source>
        <dbReference type="Google" id="ProtNLM"/>
    </source>
</evidence>
<name>A0A8S1IQU0_9CHLO</name>
<keyword evidence="2" id="KW-0539">Nucleus</keyword>
<reference evidence="6" key="1">
    <citation type="submission" date="2020-12" db="EMBL/GenBank/DDBJ databases">
        <authorList>
            <person name="Iha C."/>
        </authorList>
    </citation>
    <scope>NUCLEOTIDE SEQUENCE</scope>
</reference>
<accession>A0A8S1IQU0</accession>
<dbReference type="InterPro" id="IPR055236">
    <property type="entry name" value="EVH1_PP4R3"/>
</dbReference>
<dbReference type="Pfam" id="PF04802">
    <property type="entry name" value="PP4R3"/>
    <property type="match status" value="1"/>
</dbReference>
<feature type="compositionally biased region" description="Polar residues" evidence="3">
    <location>
        <begin position="726"/>
        <end position="736"/>
    </location>
</feature>
<protein>
    <recommendedName>
        <fullName evidence="8">Serine/threonine-protein phosphatase 4 regulatory subunit 3-like central domain-containing protein</fullName>
    </recommendedName>
</protein>
<proteinExistence type="predicted"/>
<organism evidence="6 7">
    <name type="scientific">Ostreobium quekettii</name>
    <dbReference type="NCBI Taxonomy" id="121088"/>
    <lineage>
        <taxon>Eukaryota</taxon>
        <taxon>Viridiplantae</taxon>
        <taxon>Chlorophyta</taxon>
        <taxon>core chlorophytes</taxon>
        <taxon>Ulvophyceae</taxon>
        <taxon>TCBD clade</taxon>
        <taxon>Bryopsidales</taxon>
        <taxon>Ostreobineae</taxon>
        <taxon>Ostreobiaceae</taxon>
        <taxon>Ostreobium</taxon>
    </lineage>
</organism>
<dbReference type="Gene3D" id="2.30.29.30">
    <property type="entry name" value="Pleckstrin-homology domain (PH domain)/Phosphotyrosine-binding domain (PTB)"/>
    <property type="match status" value="1"/>
</dbReference>
<evidence type="ECO:0000259" key="5">
    <source>
        <dbReference type="Pfam" id="PF22972"/>
    </source>
</evidence>
<evidence type="ECO:0000313" key="6">
    <source>
        <dbReference type="EMBL" id="CAD7697167.1"/>
    </source>
</evidence>
<dbReference type="Pfam" id="PF22972">
    <property type="entry name" value="EVH1_PP4R3"/>
    <property type="match status" value="1"/>
</dbReference>
<comment type="caution">
    <text evidence="6">The sequence shown here is derived from an EMBL/GenBank/DDBJ whole genome shotgun (WGS) entry which is preliminary data.</text>
</comment>
<dbReference type="GO" id="GO:0005654">
    <property type="term" value="C:nucleoplasm"/>
    <property type="evidence" value="ECO:0007669"/>
    <property type="project" value="TreeGrafter"/>
</dbReference>
<dbReference type="InterPro" id="IPR006887">
    <property type="entry name" value="P4R3-like_central_dom"/>
</dbReference>
<feature type="region of interest" description="Disordered" evidence="3">
    <location>
        <begin position="706"/>
        <end position="757"/>
    </location>
</feature>
<dbReference type="AlphaFoldDB" id="A0A8S1IQU0"/>
<evidence type="ECO:0000259" key="4">
    <source>
        <dbReference type="Pfam" id="PF04802"/>
    </source>
</evidence>
<dbReference type="InterPro" id="IPR011993">
    <property type="entry name" value="PH-like_dom_sf"/>
</dbReference>
<dbReference type="SUPFAM" id="SSF50729">
    <property type="entry name" value="PH domain-like"/>
    <property type="match status" value="1"/>
</dbReference>
<feature type="region of interest" description="Disordered" evidence="3">
    <location>
        <begin position="633"/>
        <end position="660"/>
    </location>
</feature>
<dbReference type="PANTHER" id="PTHR23318">
    <property type="entry name" value="ATP SYNTHASE GAMMA-RELATED"/>
    <property type="match status" value="1"/>
</dbReference>
<dbReference type="OrthoDB" id="27483at2759"/>
<dbReference type="SUPFAM" id="SSF48371">
    <property type="entry name" value="ARM repeat"/>
    <property type="match status" value="1"/>
</dbReference>
<sequence>MQVRVKVYRLSQEGRWDDKGAGYVSVEFLNQCEAPGLVVVSEENHGKPLMVHRIRRDVPYHRQGEDTIISWQDPEFGTEVALSFQESVGCDSIWNELGALHPEVFGGGPGARRRGCVDEFESVTSVSGEEPGGPCAVELPPPLMANLEELARVLNEAGLHQREALAAQLLQCDYIPKVLKMFETCEDLEDRAALVNIYRVVRGMIMLTDSALLEELLKEQHVIPVVGALEYDPDVPVHIRHREFLRDKALFKEVVPVTDEKVKAKIHQTYRIQYLKDVILPRVLDDQAFTTMMSLVLFNNMDVVCALGRDEKFLPELFRQLQEGAIGDQHWADLVAFLQEFCSLLRHLQPALRQQLYAKLVELGLYRVLTRVMKEGKTGMRLKVADILLSAVQQDGQSLRLFLVDQPDHELFFLLVRELTEGADYGLSEQIMDVIRTMLDPETMDQGASDKKIIDIFYEKHLSSLVEALGSGLGGAGQRQDRCLAAPSRGLILELLRFCVQHHTYNIKYYVLKNNVLEKVLTLLRVPEKWLVVAALRFVRTCVAEKDDFYNRYLMRNNLFEPVVDLFIANGERYNLLNSTVIELMEFIRKENIKALIVHIVEKFYHKLQAVTYVDTFAQLKQKYDQSMERGGGGFTDGFGPVLGSASNRRDPREMDRDEEDYFRDAGEETDIMPATAMAIAPAAAMGGPVSNGPLSNACDVRLVPYEEDEDEEAKPEGQLHGGGQVATSPGVSNDQGSKRHPERASPEGSFKRSKPR</sequence>
<evidence type="ECO:0000256" key="2">
    <source>
        <dbReference type="ARBA" id="ARBA00023242"/>
    </source>
</evidence>
<gene>
    <name evidence="6" type="ORF">OSTQU699_LOCUS2528</name>
</gene>
<dbReference type="GO" id="GO:0072542">
    <property type="term" value="F:protein phosphatase activator activity"/>
    <property type="evidence" value="ECO:0007669"/>
    <property type="project" value="TreeGrafter"/>
</dbReference>
<comment type="subcellular location">
    <subcellularLocation>
        <location evidence="1">Nucleus</location>
    </subcellularLocation>
</comment>
<dbReference type="EMBL" id="CAJHUC010000617">
    <property type="protein sequence ID" value="CAD7697167.1"/>
    <property type="molecule type" value="Genomic_DNA"/>
</dbReference>
<keyword evidence="7" id="KW-1185">Reference proteome</keyword>
<feature type="compositionally biased region" description="Basic and acidic residues" evidence="3">
    <location>
        <begin position="737"/>
        <end position="746"/>
    </location>
</feature>
<feature type="domain" description="Serine/threonine-protein phosphatase 4 regulatory subunit 3-like central" evidence="4">
    <location>
        <begin position="150"/>
        <end position="626"/>
    </location>
</feature>
<dbReference type="Proteomes" id="UP000708148">
    <property type="component" value="Unassembled WGS sequence"/>
</dbReference>
<evidence type="ECO:0000256" key="1">
    <source>
        <dbReference type="ARBA" id="ARBA00004123"/>
    </source>
</evidence>
<evidence type="ECO:0000313" key="7">
    <source>
        <dbReference type="Proteomes" id="UP000708148"/>
    </source>
</evidence>
<dbReference type="InterPro" id="IPR016024">
    <property type="entry name" value="ARM-type_fold"/>
</dbReference>
<dbReference type="InterPro" id="IPR051137">
    <property type="entry name" value="PP4R3-like"/>
</dbReference>
<dbReference type="PANTHER" id="PTHR23318:SF0">
    <property type="entry name" value="SERINE_THREONINE-PROTEIN PHOSPHATASE 4 REGULATORY SUBUNIT 3"/>
    <property type="match status" value="1"/>
</dbReference>
<evidence type="ECO:0000256" key="3">
    <source>
        <dbReference type="SAM" id="MobiDB-lite"/>
    </source>
</evidence>